<dbReference type="PANTHER" id="PTHR14859">
    <property type="entry name" value="CALCOFLUOR WHITE HYPERSENSITIVE PROTEIN PRECURSOR"/>
    <property type="match status" value="1"/>
</dbReference>
<dbReference type="SUPFAM" id="SSF56219">
    <property type="entry name" value="DNase I-like"/>
    <property type="match status" value="1"/>
</dbReference>
<dbReference type="InterPro" id="IPR036691">
    <property type="entry name" value="Endo/exonu/phosph_ase_sf"/>
</dbReference>
<dbReference type="Pfam" id="PF03372">
    <property type="entry name" value="Exo_endo_phos"/>
    <property type="match status" value="1"/>
</dbReference>
<dbReference type="InterPro" id="IPR005135">
    <property type="entry name" value="Endo/exonuclease/phosphatase"/>
</dbReference>
<organism evidence="2">
    <name type="scientific">Mycolicibacterium gilvum (strain PYR-GCK)</name>
    <name type="common">Mycobacterium gilvum (strain PYR-GCK)</name>
    <dbReference type="NCBI Taxonomy" id="350054"/>
    <lineage>
        <taxon>Bacteria</taxon>
        <taxon>Bacillati</taxon>
        <taxon>Actinomycetota</taxon>
        <taxon>Actinomycetes</taxon>
        <taxon>Mycobacteriales</taxon>
        <taxon>Mycobacteriaceae</taxon>
        <taxon>Mycolicibacterium</taxon>
    </lineage>
</organism>
<dbReference type="PANTHER" id="PTHR14859:SF1">
    <property type="entry name" value="PGAP2-INTERACTING PROTEIN"/>
    <property type="match status" value="1"/>
</dbReference>
<dbReference type="AlphaFoldDB" id="A4TDL6"/>
<dbReference type="GO" id="GO:0004519">
    <property type="term" value="F:endonuclease activity"/>
    <property type="evidence" value="ECO:0007669"/>
    <property type="project" value="UniProtKB-KW"/>
</dbReference>
<dbReference type="STRING" id="350054.Mflv_4386"/>
<dbReference type="InterPro" id="IPR051916">
    <property type="entry name" value="GPI-anchor_lipid_remodeler"/>
</dbReference>
<dbReference type="GO" id="GO:0006506">
    <property type="term" value="P:GPI anchor biosynthetic process"/>
    <property type="evidence" value="ECO:0007669"/>
    <property type="project" value="TreeGrafter"/>
</dbReference>
<dbReference type="HOGENOM" id="CLU_060500_2_0_11"/>
<keyword evidence="2" id="KW-0540">Nuclease</keyword>
<dbReference type="GO" id="GO:0016020">
    <property type="term" value="C:membrane"/>
    <property type="evidence" value="ECO:0007669"/>
    <property type="project" value="GOC"/>
</dbReference>
<sequence>MGRGVPMKLVTFNILHGRTPGAEVDLDRFVDCVAGLDADILALQEVDSIQARSGLADLTALAAEAMGARSHRFVAAIAGTPGATWMAATGEEQPGTAAYGVALLSRYPAVSWQVARLPRIPFPFPLYLREPRKVVVVHEEPRAAVIGRFDTPLGELTVANTHLSFVPGWNRYQLHHLMRDVRGLPSPWIVTGDLNMPAKPARRWSRLRCLASAPTFPADRPTRQLDHVLTDEPAFTIRSYDTPEMAISDHRPLVVDLGRIGHENDSAAR</sequence>
<dbReference type="KEGG" id="mgi:Mflv_4386"/>
<keyword evidence="2" id="KW-0269">Exonuclease</keyword>
<dbReference type="GO" id="GO:0004527">
    <property type="term" value="F:exonuclease activity"/>
    <property type="evidence" value="ECO:0007669"/>
    <property type="project" value="UniProtKB-KW"/>
</dbReference>
<dbReference type="eggNOG" id="COG3568">
    <property type="taxonomic scope" value="Bacteria"/>
</dbReference>
<evidence type="ECO:0000313" key="2">
    <source>
        <dbReference type="EMBL" id="ABP46855.1"/>
    </source>
</evidence>
<dbReference type="EMBL" id="CP000656">
    <property type="protein sequence ID" value="ABP46855.1"/>
    <property type="molecule type" value="Genomic_DNA"/>
</dbReference>
<name>A4TDL6_MYCGI</name>
<reference evidence="2" key="2">
    <citation type="journal article" date="2013" name="PLoS ONE">
        <title>A Gene Expression Study of the Activities of Aromatic Ring-Cleavage Dioxygenases in Mycobacterium gilvum PYR-GCK to Changes in Salinity and pH during Pyrene Degradation.</title>
        <authorList>
            <person name="Badejo A.C."/>
            <person name="Badejo A.O."/>
            <person name="Shin K.H."/>
            <person name="Chai Y.G."/>
        </authorList>
    </citation>
    <scope>NUCLEOTIDE SEQUENCE [LARGE SCALE GENOMIC DNA]</scope>
    <source>
        <strain evidence="2">PYR-GCK</strain>
    </source>
</reference>
<protein>
    <submittedName>
        <fullName evidence="2">Endonuclease/exonuclease/phosphatase</fullName>
    </submittedName>
</protein>
<keyword evidence="2" id="KW-0378">Hydrolase</keyword>
<evidence type="ECO:0000259" key="1">
    <source>
        <dbReference type="Pfam" id="PF03372"/>
    </source>
</evidence>
<dbReference type="Gene3D" id="3.60.10.10">
    <property type="entry name" value="Endonuclease/exonuclease/phosphatase"/>
    <property type="match status" value="1"/>
</dbReference>
<proteinExistence type="predicted"/>
<accession>A4TDL6</accession>
<keyword evidence="2" id="KW-0255">Endonuclease</keyword>
<reference evidence="2" key="1">
    <citation type="submission" date="2007-04" db="EMBL/GenBank/DDBJ databases">
        <authorList>
            <consortium name="US DOE Joint Genome Institute"/>
            <person name="Copeland A."/>
            <person name="Lucas S."/>
            <person name="Lapidus A."/>
            <person name="Barry K."/>
            <person name="Detter J.C."/>
            <person name="Glavina del Rio T."/>
            <person name="Hammon N."/>
            <person name="Israni S."/>
            <person name="Dalin E."/>
            <person name="Tice H."/>
            <person name="Pitluck S."/>
            <person name="Chain P."/>
            <person name="Malfatti S."/>
            <person name="Shin M."/>
            <person name="Vergez L."/>
            <person name="Schmutz J."/>
            <person name="Larimer F."/>
            <person name="Land M."/>
            <person name="Hauser L."/>
            <person name="Kyrpides N."/>
            <person name="Mikhailova N."/>
            <person name="Miller C."/>
            <person name="Richardson P."/>
        </authorList>
    </citation>
    <scope>NUCLEOTIDE SEQUENCE</scope>
    <source>
        <strain evidence="2">PYR-GCK</strain>
    </source>
</reference>
<gene>
    <name evidence="2" type="ordered locus">Mflv_4386</name>
</gene>
<feature type="domain" description="Endonuclease/exonuclease/phosphatase" evidence="1">
    <location>
        <begin position="10"/>
        <end position="250"/>
    </location>
</feature>